<dbReference type="CDD" id="cd00085">
    <property type="entry name" value="HNHc"/>
    <property type="match status" value="1"/>
</dbReference>
<proteinExistence type="predicted"/>
<accession>A0AAW1Q507</accession>
<dbReference type="Proteomes" id="UP001489004">
    <property type="component" value="Unassembled WGS sequence"/>
</dbReference>
<dbReference type="GO" id="GO:0003676">
    <property type="term" value="F:nucleic acid binding"/>
    <property type="evidence" value="ECO:0007669"/>
    <property type="project" value="InterPro"/>
</dbReference>
<evidence type="ECO:0000313" key="2">
    <source>
        <dbReference type="EMBL" id="KAK9815294.1"/>
    </source>
</evidence>
<dbReference type="InterPro" id="IPR052892">
    <property type="entry name" value="NA-targeting_endonuclease"/>
</dbReference>
<feature type="domain" description="HNH nuclease" evidence="1">
    <location>
        <begin position="118"/>
        <end position="168"/>
    </location>
</feature>
<dbReference type="PANTHER" id="PTHR33877">
    <property type="entry name" value="SLL1193 PROTEIN"/>
    <property type="match status" value="1"/>
</dbReference>
<organism evidence="2 3">
    <name type="scientific">[Myrmecia] bisecta</name>
    <dbReference type="NCBI Taxonomy" id="41462"/>
    <lineage>
        <taxon>Eukaryota</taxon>
        <taxon>Viridiplantae</taxon>
        <taxon>Chlorophyta</taxon>
        <taxon>core chlorophytes</taxon>
        <taxon>Trebouxiophyceae</taxon>
        <taxon>Trebouxiales</taxon>
        <taxon>Trebouxiaceae</taxon>
        <taxon>Myrmecia</taxon>
    </lineage>
</organism>
<comment type="caution">
    <text evidence="2">The sequence shown here is derived from an EMBL/GenBank/DDBJ whole genome shotgun (WGS) entry which is preliminary data.</text>
</comment>
<dbReference type="GO" id="GO:0004519">
    <property type="term" value="F:endonuclease activity"/>
    <property type="evidence" value="ECO:0007669"/>
    <property type="project" value="InterPro"/>
</dbReference>
<evidence type="ECO:0000259" key="1">
    <source>
        <dbReference type="SMART" id="SM00507"/>
    </source>
</evidence>
<sequence>MIRIARPSQLSSLRSQVTKAFTKASSSVATDTKTVAGTTNSILAAVNRCRTLVLDSSYRPIDVVNWQRAICLDLFDKVDVLEYYDMYVRSSKDQHYIPAVLRVRFYVQRDYKTGKLSLTRRNIMIRDKFCCQYCGAKAALTIDHVTPVSKGGSWSWDNLVTACTKCNGKKGDKTLKQLNWKLTTKPHEPSAQELGVWFGSDPYGARYPKEWDGYLIQGTGLAVVEEAHDEIPDCSFV</sequence>
<protein>
    <recommendedName>
        <fullName evidence="1">HNH nuclease domain-containing protein</fullName>
    </recommendedName>
</protein>
<dbReference type="Gene3D" id="1.10.30.50">
    <property type="match status" value="1"/>
</dbReference>
<dbReference type="InterPro" id="IPR003615">
    <property type="entry name" value="HNH_nuc"/>
</dbReference>
<reference evidence="2 3" key="1">
    <citation type="journal article" date="2024" name="Nat. Commun.">
        <title>Phylogenomics reveals the evolutionary origins of lichenization in chlorophyte algae.</title>
        <authorList>
            <person name="Puginier C."/>
            <person name="Libourel C."/>
            <person name="Otte J."/>
            <person name="Skaloud P."/>
            <person name="Haon M."/>
            <person name="Grisel S."/>
            <person name="Petersen M."/>
            <person name="Berrin J.G."/>
            <person name="Delaux P.M."/>
            <person name="Dal Grande F."/>
            <person name="Keller J."/>
        </authorList>
    </citation>
    <scope>NUCLEOTIDE SEQUENCE [LARGE SCALE GENOMIC DNA]</scope>
    <source>
        <strain evidence="2 3">SAG 2043</strain>
    </source>
</reference>
<name>A0AAW1Q507_9CHLO</name>
<keyword evidence="3" id="KW-1185">Reference proteome</keyword>
<gene>
    <name evidence="2" type="ORF">WJX72_001172</name>
</gene>
<dbReference type="SMART" id="SM00507">
    <property type="entry name" value="HNHc"/>
    <property type="match status" value="1"/>
</dbReference>
<dbReference type="Pfam" id="PF01844">
    <property type="entry name" value="HNH"/>
    <property type="match status" value="1"/>
</dbReference>
<dbReference type="InterPro" id="IPR002711">
    <property type="entry name" value="HNH"/>
</dbReference>
<dbReference type="GO" id="GO:0008270">
    <property type="term" value="F:zinc ion binding"/>
    <property type="evidence" value="ECO:0007669"/>
    <property type="project" value="InterPro"/>
</dbReference>
<dbReference type="AlphaFoldDB" id="A0AAW1Q507"/>
<dbReference type="EMBL" id="JALJOR010000006">
    <property type="protein sequence ID" value="KAK9815294.1"/>
    <property type="molecule type" value="Genomic_DNA"/>
</dbReference>
<evidence type="ECO:0000313" key="3">
    <source>
        <dbReference type="Proteomes" id="UP001489004"/>
    </source>
</evidence>
<dbReference type="PANTHER" id="PTHR33877:SF2">
    <property type="entry name" value="OS07G0170200 PROTEIN"/>
    <property type="match status" value="1"/>
</dbReference>